<evidence type="ECO:0000259" key="1">
    <source>
        <dbReference type="Pfam" id="PF16170"/>
    </source>
</evidence>
<gene>
    <name evidence="2" type="ORF">MGALJ_34220</name>
</gene>
<dbReference type="EMBL" id="AP022601">
    <property type="protein sequence ID" value="BBY93753.1"/>
    <property type="molecule type" value="Genomic_DNA"/>
</dbReference>
<dbReference type="Pfam" id="PF16170">
    <property type="entry name" value="DUF4873"/>
    <property type="match status" value="1"/>
</dbReference>
<feature type="domain" description="DUF4873" evidence="1">
    <location>
        <begin position="10"/>
        <end position="95"/>
    </location>
</feature>
<dbReference type="InterPro" id="IPR032371">
    <property type="entry name" value="DUF4873"/>
</dbReference>
<protein>
    <recommendedName>
        <fullName evidence="1">DUF4873 domain-containing protein</fullName>
    </recommendedName>
</protein>
<keyword evidence="3" id="KW-1185">Reference proteome</keyword>
<proteinExistence type="predicted"/>
<evidence type="ECO:0000313" key="3">
    <source>
        <dbReference type="Proteomes" id="UP000465785"/>
    </source>
</evidence>
<dbReference type="Proteomes" id="UP000465785">
    <property type="component" value="Chromosome"/>
</dbReference>
<dbReference type="KEGG" id="mgau:MGALJ_34220"/>
<name>A0A9W4BBJ5_9MYCO</name>
<dbReference type="AlphaFoldDB" id="A0A9W4BBJ5"/>
<sequence length="102" mass="11273">MREEQTTVSEIYDGPASVRIGEDERTVRVRLAGHVDPIDGRYHWQGKVFDDLPGDTKLPRQATVSIGEHHAQARIVERPPQGGYSVAGVGAPPFALEELEVR</sequence>
<accession>A0A9W4BBJ5</accession>
<reference evidence="2 3" key="1">
    <citation type="journal article" date="2019" name="Emerg. Microbes Infect.">
        <title>Comprehensive subspecies identification of 175 nontuberculous mycobacteria species based on 7547 genomic profiles.</title>
        <authorList>
            <person name="Matsumoto Y."/>
            <person name="Kinjo T."/>
            <person name="Motooka D."/>
            <person name="Nabeya D."/>
            <person name="Jung N."/>
            <person name="Uechi K."/>
            <person name="Horii T."/>
            <person name="Iida T."/>
            <person name="Fujita J."/>
            <person name="Nakamura S."/>
        </authorList>
    </citation>
    <scope>NUCLEOTIDE SEQUENCE [LARGE SCALE GENOMIC DNA]</scope>
    <source>
        <strain evidence="2 3">JCM 6399</strain>
    </source>
</reference>
<organism evidence="2 3">
    <name type="scientific">Mycobacterium gallinarum</name>
    <dbReference type="NCBI Taxonomy" id="39689"/>
    <lineage>
        <taxon>Bacteria</taxon>
        <taxon>Bacillati</taxon>
        <taxon>Actinomycetota</taxon>
        <taxon>Actinomycetes</taxon>
        <taxon>Mycobacteriales</taxon>
        <taxon>Mycobacteriaceae</taxon>
        <taxon>Mycobacterium</taxon>
    </lineage>
</organism>
<evidence type="ECO:0000313" key="2">
    <source>
        <dbReference type="EMBL" id="BBY93753.1"/>
    </source>
</evidence>